<feature type="transmembrane region" description="Helical" evidence="2">
    <location>
        <begin position="119"/>
        <end position="139"/>
    </location>
</feature>
<evidence type="ECO:0000259" key="3">
    <source>
        <dbReference type="Pfam" id="PF13828"/>
    </source>
</evidence>
<organism evidence="4 5">
    <name type="scientific">Dermacoccus abyssi</name>
    <dbReference type="NCBI Taxonomy" id="322596"/>
    <lineage>
        <taxon>Bacteria</taxon>
        <taxon>Bacillati</taxon>
        <taxon>Actinomycetota</taxon>
        <taxon>Actinomycetes</taxon>
        <taxon>Micrococcales</taxon>
        <taxon>Dermacoccaceae</taxon>
        <taxon>Dermacoccus</taxon>
    </lineage>
</organism>
<accession>A0A417Z936</accession>
<feature type="transmembrane region" description="Helical" evidence="2">
    <location>
        <begin position="73"/>
        <end position="99"/>
    </location>
</feature>
<gene>
    <name evidence="4" type="ORF">D1832_04055</name>
</gene>
<dbReference type="EMBL" id="QWLM01000003">
    <property type="protein sequence ID" value="RHW47164.1"/>
    <property type="molecule type" value="Genomic_DNA"/>
</dbReference>
<keyword evidence="2" id="KW-1133">Transmembrane helix</keyword>
<dbReference type="AlphaFoldDB" id="A0A417Z936"/>
<evidence type="ECO:0000313" key="5">
    <source>
        <dbReference type="Proteomes" id="UP000285376"/>
    </source>
</evidence>
<dbReference type="InterPro" id="IPR025241">
    <property type="entry name" value="DUF4190"/>
</dbReference>
<evidence type="ECO:0000256" key="1">
    <source>
        <dbReference type="SAM" id="MobiDB-lite"/>
    </source>
</evidence>
<dbReference type="Pfam" id="PF13828">
    <property type="entry name" value="DUF4190"/>
    <property type="match status" value="1"/>
</dbReference>
<feature type="compositionally biased region" description="Low complexity" evidence="1">
    <location>
        <begin position="1"/>
        <end position="26"/>
    </location>
</feature>
<feature type="domain" description="DUF4190" evidence="3">
    <location>
        <begin position="73"/>
        <end position="130"/>
    </location>
</feature>
<dbReference type="RefSeq" id="WP_118912719.1">
    <property type="nucleotide sequence ID" value="NZ_CBCRVH010000007.1"/>
</dbReference>
<feature type="region of interest" description="Disordered" evidence="1">
    <location>
        <begin position="1"/>
        <end position="64"/>
    </location>
</feature>
<dbReference type="Proteomes" id="UP000285376">
    <property type="component" value="Unassembled WGS sequence"/>
</dbReference>
<evidence type="ECO:0000313" key="4">
    <source>
        <dbReference type="EMBL" id="RHW47164.1"/>
    </source>
</evidence>
<keyword evidence="2" id="KW-0812">Transmembrane</keyword>
<evidence type="ECO:0000256" key="2">
    <source>
        <dbReference type="SAM" id="Phobius"/>
    </source>
</evidence>
<sequence>MSNPMDPQNNPQQNYGNQPNYGANGQSQAPYGQDGQAPYGQPGQDVYGQQAEGGFGQPGGAPYQGMTMENKKALPALICSFLGLLCGILSIVGIVLGVIAQKEIRESNGMQTGAEKAKLAIIVGAVVTILNLGIGIWVATQG</sequence>
<reference evidence="4 5" key="1">
    <citation type="submission" date="2018-08" db="EMBL/GenBank/DDBJ databases">
        <title>Whole genome sequence analysis of Dermacoccus abyssi bacteria isolated from Deep Mariana trench Micromonospora spp reveals genes involved in the environmental adaptation and production of secondary metabolites.</title>
        <authorList>
            <person name="Abdel-Mageed W.M."/>
            <person name="Lehri B."/>
            <person name="Nouioui I."/>
            <person name="Goodfellow I."/>
            <person name="Jaspars M."/>
            <person name="Karlyshev A."/>
        </authorList>
    </citation>
    <scope>NUCLEOTIDE SEQUENCE [LARGE SCALE GENOMIC DNA]</scope>
    <source>
        <strain evidence="4 5">MT1.1</strain>
    </source>
</reference>
<keyword evidence="2" id="KW-0472">Membrane</keyword>
<name>A0A417Z936_9MICO</name>
<comment type="caution">
    <text evidence="4">The sequence shown here is derived from an EMBL/GenBank/DDBJ whole genome shotgun (WGS) entry which is preliminary data.</text>
</comment>
<proteinExistence type="predicted"/>
<protein>
    <submittedName>
        <fullName evidence="4">DUF4190 domain-containing protein</fullName>
    </submittedName>
</protein>